<accession>W6TYS0</accession>
<dbReference type="Proteomes" id="UP000019149">
    <property type="component" value="Unassembled WGS sequence"/>
</dbReference>
<organism evidence="1 2">
    <name type="scientific">Echinococcus granulosus</name>
    <name type="common">Hydatid tapeworm</name>
    <dbReference type="NCBI Taxonomy" id="6210"/>
    <lineage>
        <taxon>Eukaryota</taxon>
        <taxon>Metazoa</taxon>
        <taxon>Spiralia</taxon>
        <taxon>Lophotrochozoa</taxon>
        <taxon>Platyhelminthes</taxon>
        <taxon>Cestoda</taxon>
        <taxon>Eucestoda</taxon>
        <taxon>Cyclophyllidea</taxon>
        <taxon>Taeniidae</taxon>
        <taxon>Echinococcus</taxon>
        <taxon>Echinococcus granulosus group</taxon>
    </lineage>
</organism>
<dbReference type="GeneID" id="36346983"/>
<protein>
    <submittedName>
        <fullName evidence="1">Uncharacterized protein</fullName>
    </submittedName>
</protein>
<dbReference type="CTD" id="36346983"/>
<evidence type="ECO:0000313" key="1">
    <source>
        <dbReference type="EMBL" id="EUB53873.1"/>
    </source>
</evidence>
<proteinExistence type="predicted"/>
<dbReference type="KEGG" id="egl:EGR_11276"/>
<dbReference type="AlphaFoldDB" id="W6TYS0"/>
<evidence type="ECO:0000313" key="2">
    <source>
        <dbReference type="Proteomes" id="UP000019149"/>
    </source>
</evidence>
<gene>
    <name evidence="1" type="ORF">EGR_11276</name>
</gene>
<keyword evidence="2" id="KW-1185">Reference proteome</keyword>
<comment type="caution">
    <text evidence="1">The sequence shown here is derived from an EMBL/GenBank/DDBJ whole genome shotgun (WGS) entry which is preliminary data.</text>
</comment>
<dbReference type="RefSeq" id="XP_024345069.1">
    <property type="nucleotide sequence ID" value="XM_024500517.1"/>
</dbReference>
<name>W6TYS0_ECHGR</name>
<dbReference type="EMBL" id="APAU02000683">
    <property type="protein sequence ID" value="EUB53873.1"/>
    <property type="molecule type" value="Genomic_DNA"/>
</dbReference>
<sequence>MHIIKAKHPYVAVFNSLPHKNKRNDKSKGKVFWVKEVAVSATNIYTCCLNLIDVLFKSCNGIFYQVCDLKCSSKTSQTVY</sequence>
<reference evidence="1 2" key="1">
    <citation type="journal article" date="2013" name="Nat. Genet.">
        <title>The genome of the hydatid tapeworm Echinococcus granulosus.</title>
        <authorList>
            <person name="Zheng H."/>
            <person name="Zhang W."/>
            <person name="Zhang L."/>
            <person name="Zhang Z."/>
            <person name="Li J."/>
            <person name="Lu G."/>
            <person name="Zhu Y."/>
            <person name="Wang Y."/>
            <person name="Huang Y."/>
            <person name="Liu J."/>
            <person name="Kang H."/>
            <person name="Chen J."/>
            <person name="Wang L."/>
            <person name="Chen A."/>
            <person name="Yu S."/>
            <person name="Gao Z."/>
            <person name="Jin L."/>
            <person name="Gu W."/>
            <person name="Wang Z."/>
            <person name="Zhao L."/>
            <person name="Shi B."/>
            <person name="Wen H."/>
            <person name="Lin R."/>
            <person name="Jones M.K."/>
            <person name="Brejova B."/>
            <person name="Vinar T."/>
            <person name="Zhao G."/>
            <person name="McManus D.P."/>
            <person name="Chen Z."/>
            <person name="Zhou Y."/>
            <person name="Wang S."/>
        </authorList>
    </citation>
    <scope>NUCLEOTIDE SEQUENCE [LARGE SCALE GENOMIC DNA]</scope>
</reference>